<dbReference type="Proteomes" id="UP000217528">
    <property type="component" value="Unassembled WGS sequence"/>
</dbReference>
<dbReference type="EC" id="2.7.8.31" evidence="9"/>
<dbReference type="InterPro" id="IPR003362">
    <property type="entry name" value="Bact_transf"/>
</dbReference>
<dbReference type="GO" id="GO:0089702">
    <property type="term" value="F:undecaprenyl-phosphate glucose phosphotransferase activity"/>
    <property type="evidence" value="ECO:0007669"/>
    <property type="project" value="UniProtKB-EC"/>
</dbReference>
<keyword evidence="5 6" id="KW-0472">Membrane</keyword>
<evidence type="ECO:0000313" key="11">
    <source>
        <dbReference type="Proteomes" id="UP000246004"/>
    </source>
</evidence>
<evidence type="ECO:0000256" key="3">
    <source>
        <dbReference type="ARBA" id="ARBA00022692"/>
    </source>
</evidence>
<evidence type="ECO:0000313" key="8">
    <source>
        <dbReference type="EMBL" id="PAV07270.1"/>
    </source>
</evidence>
<comment type="subcellular location">
    <subcellularLocation>
        <location evidence="1">Membrane</location>
        <topology evidence="1">Multi-pass membrane protein</topology>
    </subcellularLocation>
</comment>
<dbReference type="Pfam" id="PF02397">
    <property type="entry name" value="Bac_transf"/>
    <property type="match status" value="1"/>
</dbReference>
<feature type="transmembrane region" description="Helical" evidence="6">
    <location>
        <begin position="12"/>
        <end position="35"/>
    </location>
</feature>
<proteinExistence type="predicted"/>
<dbReference type="InterPro" id="IPR017475">
    <property type="entry name" value="EPS_sugar_tfrase"/>
</dbReference>
<dbReference type="InterPro" id="IPR017473">
    <property type="entry name" value="Undecaprenyl-P_gluc_Ptfrase"/>
</dbReference>
<dbReference type="EMBL" id="LWMS01000003">
    <property type="protein sequence ID" value="PWL08961.1"/>
    <property type="molecule type" value="Genomic_DNA"/>
</dbReference>
<keyword evidence="2 8" id="KW-0808">Transferase</keyword>
<name>A0A2A2HD71_9EURY</name>
<evidence type="ECO:0000256" key="1">
    <source>
        <dbReference type="ARBA" id="ARBA00004141"/>
    </source>
</evidence>
<dbReference type="RefSeq" id="WP_095608639.1">
    <property type="nucleotide sequence ID" value="NZ_CAUHCB010000002.1"/>
</dbReference>
<reference evidence="8 10" key="2">
    <citation type="journal article" date="2017" name="BMC Genomics">
        <title>Genomic analysis of methanogenic archaea reveals a shift towards energy conservation.</title>
        <authorList>
            <person name="Gilmore S.P."/>
            <person name="Henske J.K."/>
            <person name="Sexton J.A."/>
            <person name="Solomon K.V."/>
            <person name="Seppala S."/>
            <person name="Yoo J.I."/>
            <person name="Huyett L.M."/>
            <person name="Pressman A."/>
            <person name="Cogan J.Z."/>
            <person name="Kivenson V."/>
            <person name="Peng X."/>
            <person name="Tan Y."/>
            <person name="Valentine D.L."/>
            <person name="O'Malley M.A."/>
        </authorList>
    </citation>
    <scope>NUCLEOTIDE SEQUENCE [LARGE SCALE GENOMIC DNA]</scope>
    <source>
        <strain evidence="8 10">1R-7</strain>
    </source>
</reference>
<dbReference type="Proteomes" id="UP000246004">
    <property type="component" value="Unassembled WGS sequence"/>
</dbReference>
<keyword evidence="4 6" id="KW-1133">Transmembrane helix</keyword>
<feature type="transmembrane region" description="Helical" evidence="6">
    <location>
        <begin position="47"/>
        <end position="64"/>
    </location>
</feature>
<dbReference type="OrthoDB" id="340745at2157"/>
<evidence type="ECO:0000256" key="6">
    <source>
        <dbReference type="SAM" id="Phobius"/>
    </source>
</evidence>
<gene>
    <name evidence="9" type="primary">wcaJ</name>
    <name evidence="8" type="ORF">ASJ82_00020</name>
    <name evidence="9" type="ORF">MSCUN_01030</name>
</gene>
<feature type="transmembrane region" description="Helical" evidence="6">
    <location>
        <begin position="111"/>
        <end position="130"/>
    </location>
</feature>
<dbReference type="Pfam" id="PF13727">
    <property type="entry name" value="CoA_binding_3"/>
    <property type="match status" value="1"/>
</dbReference>
<evidence type="ECO:0000259" key="7">
    <source>
        <dbReference type="Pfam" id="PF02397"/>
    </source>
</evidence>
<dbReference type="NCBIfam" id="TIGR03023">
    <property type="entry name" value="WcaJ_sugtrans"/>
    <property type="match status" value="1"/>
</dbReference>
<dbReference type="SUPFAM" id="SSF51735">
    <property type="entry name" value="NAD(P)-binding Rossmann-fold domains"/>
    <property type="match status" value="1"/>
</dbReference>
<dbReference type="GO" id="GO:0016020">
    <property type="term" value="C:membrane"/>
    <property type="evidence" value="ECO:0007669"/>
    <property type="project" value="UniProtKB-SubCell"/>
</dbReference>
<dbReference type="EMBL" id="LMVN01000019">
    <property type="protein sequence ID" value="PAV07270.1"/>
    <property type="molecule type" value="Genomic_DNA"/>
</dbReference>
<reference evidence="9 11" key="1">
    <citation type="submission" date="2016-04" db="EMBL/GenBank/DDBJ databases">
        <title>Genome sequence of Methanosphaera cuniculi DSM 4103.</title>
        <authorList>
            <person name="Poehlein A."/>
            <person name="Seedorf H."/>
            <person name="Daniel R."/>
        </authorList>
    </citation>
    <scope>NUCLEOTIDE SEQUENCE [LARGE SCALE GENOMIC DNA]</scope>
    <source>
        <strain evidence="9 11">DSM 4103</strain>
    </source>
</reference>
<dbReference type="NCBIfam" id="TIGR03025">
    <property type="entry name" value="EPS_sugtrans"/>
    <property type="match status" value="1"/>
</dbReference>
<evidence type="ECO:0000313" key="9">
    <source>
        <dbReference type="EMBL" id="PWL08961.1"/>
    </source>
</evidence>
<feature type="transmembrane region" description="Helical" evidence="6">
    <location>
        <begin position="278"/>
        <end position="302"/>
    </location>
</feature>
<evidence type="ECO:0000256" key="5">
    <source>
        <dbReference type="ARBA" id="ARBA00023136"/>
    </source>
</evidence>
<evidence type="ECO:0000256" key="4">
    <source>
        <dbReference type="ARBA" id="ARBA00022989"/>
    </source>
</evidence>
<feature type="domain" description="Bacterial sugar transferase" evidence="7">
    <location>
        <begin position="276"/>
        <end position="458"/>
    </location>
</feature>
<organism evidence="8 10">
    <name type="scientific">Methanosphaera cuniculi</name>
    <dbReference type="NCBI Taxonomy" id="1077256"/>
    <lineage>
        <taxon>Archaea</taxon>
        <taxon>Methanobacteriati</taxon>
        <taxon>Methanobacteriota</taxon>
        <taxon>Methanomada group</taxon>
        <taxon>Methanobacteria</taxon>
        <taxon>Methanobacteriales</taxon>
        <taxon>Methanobacteriaceae</taxon>
        <taxon>Methanosphaera</taxon>
    </lineage>
</organism>
<comment type="caution">
    <text evidence="8">The sequence shown here is derived from an EMBL/GenBank/DDBJ whole genome shotgun (WGS) entry which is preliminary data.</text>
</comment>
<keyword evidence="10" id="KW-1185">Reference proteome</keyword>
<protein>
    <submittedName>
        <fullName evidence="9">UDP-glucose:undecaprenyl-phosphate glucose-1-phosphate transferase</fullName>
        <ecNumber evidence="9">2.7.8.31</ecNumber>
    </submittedName>
    <submittedName>
        <fullName evidence="8">Undecaprenyl-phosphate glucose phosphotransferase</fullName>
    </submittedName>
</protein>
<keyword evidence="3 6" id="KW-0812">Transmembrane</keyword>
<evidence type="ECO:0000313" key="10">
    <source>
        <dbReference type="Proteomes" id="UP000217528"/>
    </source>
</evidence>
<dbReference type="AlphaFoldDB" id="A0A2A2HD71"/>
<accession>A0A2A2HD71</accession>
<feature type="transmembrane region" description="Helical" evidence="6">
    <location>
        <begin position="85"/>
        <end position="105"/>
    </location>
</feature>
<dbReference type="PANTHER" id="PTHR30576">
    <property type="entry name" value="COLANIC BIOSYNTHESIS UDP-GLUCOSE LIPID CARRIER TRANSFERASE"/>
    <property type="match status" value="1"/>
</dbReference>
<dbReference type="InterPro" id="IPR036291">
    <property type="entry name" value="NAD(P)-bd_dom_sf"/>
</dbReference>
<evidence type="ECO:0000256" key="2">
    <source>
        <dbReference type="ARBA" id="ARBA00022679"/>
    </source>
</evidence>
<dbReference type="PANTHER" id="PTHR30576:SF0">
    <property type="entry name" value="UNDECAPRENYL-PHOSPHATE N-ACETYLGALACTOSAMINYL 1-PHOSPHATE TRANSFERASE-RELATED"/>
    <property type="match status" value="1"/>
</dbReference>
<sequence length="465" mass="54190">MIRENQQLFNLLNIVFDVVVLLISVSIICSFSIPSLSFHSFNLSNKIPLEFFIYLIPSYLFLYYELKLYRPQRTNKSIFSESSKILEVNFIEYLFLSVLSTFGIIDISADFLILFLIINSILATIERALVRLILRYMRSHNFNIKYILVVGAGQYGRHFVETIKKNPYLGYKVIGFLDDNVEGTVSEIKVLGKLNDLEDILESHIVDRVVVSIAPHHYKKFGEVTFICEKMGVRVDIIPDYYRYITSHPSIELIDNIPLISVRYLPLDISYNNYIKRIFDIVFVTVVSIIISPILILVAVGIKLTSPGPIIYKQERVGRDGEVFEMYKFRSMYVNDEETTHENIHWTRKDDPRITPIGRIIRKFSIDELPQFYNILKGDMSLIGPRPERPYLVNKFRESVPKYMIKHHVRPGMTGWAQIHGYRGNTSIVKRIQHDIYYVENWSVMIDVKIFIKTLGLLLTDKNAY</sequence>
<dbReference type="Gene3D" id="3.40.50.720">
    <property type="entry name" value="NAD(P)-binding Rossmann-like Domain"/>
    <property type="match status" value="1"/>
</dbReference>